<feature type="domain" description="DUF4397" evidence="1">
    <location>
        <begin position="246"/>
        <end position="361"/>
    </location>
</feature>
<evidence type="ECO:0000313" key="3">
    <source>
        <dbReference type="Proteomes" id="UP000006228"/>
    </source>
</evidence>
<name>E8M9C1_PHOS4</name>
<proteinExistence type="predicted"/>
<dbReference type="AlphaFoldDB" id="E8M9C1"/>
<accession>E8M9C1</accession>
<protein>
    <recommendedName>
        <fullName evidence="1">DUF4397 domain-containing protein</fullName>
    </recommendedName>
</protein>
<feature type="domain" description="DUF4397" evidence="1">
    <location>
        <begin position="28"/>
        <end position="150"/>
    </location>
</feature>
<sequence length="442" mass="45750">MWNKYSVVALVASLALVGCDDDDEKSALQAVHASVDAPLANVWINNSPSLVGVDYGVGSGYLSVDAGYNRVEVEVQLAGGATTTVIPKTRLYLDEDNKYTVFVVGEAAAGGSEPVEALVIERPAIGEANASSLDVQVVHASAGVPDVDLYVTAPGADINSASALDTLAYKDSTGVVNIAGGDYQVRLTLAGTKTVAFDSGTVSLASNSELTIAAIPNQDSGGSSLVKLLVLDGSSSSIIYNLTENAEVQVGHLVSDAPRVDVSLNGSEAISDLDFKDLSPYTAIAGGDYDIGVYPDNTPGTLVIDEMDVALNKGMDYGIFAVNKLATIEALVIETERRPVATSAVLNVIHAAPSASTVDVYLTATTDISTATPAISGFDFKEYQQGIYVAAGDYYVTVTPTGTKTAAIGPALVSLANETVYQAVAIDDDPTGFDLLLTTITD</sequence>
<dbReference type="RefSeq" id="WP_008078512.1">
    <property type="nucleotide sequence ID" value="NZ_AEVT01000083.1"/>
</dbReference>
<evidence type="ECO:0000259" key="1">
    <source>
        <dbReference type="Pfam" id="PF14344"/>
    </source>
</evidence>
<comment type="caution">
    <text evidence="2">The sequence shown here is derived from an EMBL/GenBank/DDBJ whole genome shotgun (WGS) entry which is preliminary data.</text>
</comment>
<dbReference type="OrthoDB" id="9783299at2"/>
<dbReference type="InterPro" id="IPR025510">
    <property type="entry name" value="DUF4397"/>
</dbReference>
<organism evidence="2 3">
    <name type="scientific">Vibrio sinaloensis DSM 21326</name>
    <dbReference type="NCBI Taxonomy" id="945550"/>
    <lineage>
        <taxon>Bacteria</taxon>
        <taxon>Pseudomonadati</taxon>
        <taxon>Pseudomonadota</taxon>
        <taxon>Gammaproteobacteria</taxon>
        <taxon>Vibrionales</taxon>
        <taxon>Vibrionaceae</taxon>
        <taxon>Vibrio</taxon>
        <taxon>Vibrio oreintalis group</taxon>
    </lineage>
</organism>
<dbReference type="eggNOG" id="COG1653">
    <property type="taxonomic scope" value="Bacteria"/>
</dbReference>
<dbReference type="PROSITE" id="PS51257">
    <property type="entry name" value="PROKAR_LIPOPROTEIN"/>
    <property type="match status" value="1"/>
</dbReference>
<gene>
    <name evidence="2" type="ORF">VISI1226_09864</name>
</gene>
<dbReference type="GeneID" id="95570171"/>
<evidence type="ECO:0000313" key="2">
    <source>
        <dbReference type="EMBL" id="EGA69477.1"/>
    </source>
</evidence>
<dbReference type="Pfam" id="PF14344">
    <property type="entry name" value="DUF4397"/>
    <property type="match status" value="2"/>
</dbReference>
<dbReference type="EMBL" id="AEVT01000083">
    <property type="protein sequence ID" value="EGA69477.1"/>
    <property type="molecule type" value="Genomic_DNA"/>
</dbReference>
<reference evidence="2 3" key="1">
    <citation type="journal article" date="2012" name="Int. J. Syst. Evol. Microbiol.">
        <title>Vibrio caribbeanicus sp. nov., isolated from the marine sponge Scleritoderma cyanea.</title>
        <authorList>
            <person name="Hoffmann M."/>
            <person name="Monday S.R."/>
            <person name="Allard M.W."/>
            <person name="Strain E.A."/>
            <person name="Whittaker P."/>
            <person name="Naum M."/>
            <person name="McCarthy P.J."/>
            <person name="Lopez J.V."/>
            <person name="Fischer M."/>
            <person name="Brown E.W."/>
        </authorList>
    </citation>
    <scope>NUCLEOTIDE SEQUENCE [LARGE SCALE GENOMIC DNA]</scope>
    <source>
        <strain evidence="3">DSMZ 21326</strain>
    </source>
</reference>
<dbReference type="Proteomes" id="UP000006228">
    <property type="component" value="Unassembled WGS sequence"/>
</dbReference>